<dbReference type="EMBL" id="QXIY01000050">
    <property type="protein sequence ID" value="RIE15557.1"/>
    <property type="molecule type" value="Genomic_DNA"/>
</dbReference>
<accession>A0A398DUA1</accession>
<sequence>MVAVLGVATVVAVILTARASVVARAALAAAVSRVEQEYAATLNPGDVFPLASLPSAAGGPAIRLRDRQTCCIVVAPGCATCSEYAGVAEGLGRQYPGVQVVLLMVGSDGQGVVAGPHMVLAVDQDRAAVGQPCDHDARAPAVFLIRPDGTIAWKSVGIKLQLVWTELNQALGQFGGSGSGSLLGGEVTPKVGEKLAAATCGGASVVPLSTDKSTVFLLSHSTYLSADSMKLHVDFLARLRDFADPVLVASVYDEVRWRAACDYAVLYSTASTQTSTQNLRLLPSINRGEVAKVEDYVQQNHLGVMVIADTCWSFALRYGQFQPINMLVVAPDGTVKAIVPWDLQGPTEEAALVRYVRNVVQGR</sequence>
<keyword evidence="2" id="KW-1185">Reference proteome</keyword>
<comment type="caution">
    <text evidence="1">The sequence shown here is derived from an EMBL/GenBank/DDBJ whole genome shotgun (WGS) entry which is preliminary data.</text>
</comment>
<gene>
    <name evidence="1" type="ORF">SMC1_09950</name>
</gene>
<dbReference type="SUPFAM" id="SSF52833">
    <property type="entry name" value="Thioredoxin-like"/>
    <property type="match status" value="1"/>
</dbReference>
<dbReference type="InterPro" id="IPR036249">
    <property type="entry name" value="Thioredoxin-like_sf"/>
</dbReference>
<evidence type="ECO:0000313" key="2">
    <source>
        <dbReference type="Proteomes" id="UP000266113"/>
    </source>
</evidence>
<evidence type="ECO:0000313" key="1">
    <source>
        <dbReference type="EMBL" id="RIE15557.1"/>
    </source>
</evidence>
<proteinExistence type="predicted"/>
<dbReference type="Proteomes" id="UP000266113">
    <property type="component" value="Unassembled WGS sequence"/>
</dbReference>
<name>A0A398DUA1_9BACT</name>
<dbReference type="AlphaFoldDB" id="A0A398DUA1"/>
<evidence type="ECO:0008006" key="3">
    <source>
        <dbReference type="Google" id="ProtNLM"/>
    </source>
</evidence>
<reference evidence="1 2" key="1">
    <citation type="submission" date="2018-09" db="EMBL/GenBank/DDBJ databases">
        <title>Discovery and Ecogenomic Context for Candidatus Cryosericales, a Global Caldiserica Order Active in Thawing Permafrost.</title>
        <authorList>
            <person name="Martinez M.A."/>
            <person name="Woodcroft B.J."/>
            <person name="Ignacio Espinoza J.C."/>
            <person name="Zayed A."/>
            <person name="Singleton C.M."/>
            <person name="Boyd J."/>
            <person name="Li Y.-F."/>
            <person name="Purvine S."/>
            <person name="Maughan H."/>
            <person name="Hodgkins S.B."/>
            <person name="Anderson D."/>
            <person name="Sederholm M."/>
            <person name="Temperton B."/>
            <person name="Saleska S.R."/>
            <person name="Tyson G.W."/>
            <person name="Rich V.I."/>
        </authorList>
    </citation>
    <scope>NUCLEOTIDE SEQUENCE [LARGE SCALE GENOMIC DNA]</scope>
    <source>
        <strain evidence="1 2">SMC1</strain>
    </source>
</reference>
<protein>
    <recommendedName>
        <fullName evidence="3">Thioredoxin domain-containing protein</fullName>
    </recommendedName>
</protein>
<organism evidence="1 2">
    <name type="scientific">Candidatus Cryosericum septentrionale</name>
    <dbReference type="NCBI Taxonomy" id="2290913"/>
    <lineage>
        <taxon>Bacteria</taxon>
        <taxon>Pseudomonadati</taxon>
        <taxon>Caldisericota/Cryosericota group</taxon>
        <taxon>Candidatus Cryosericota</taxon>
        <taxon>Candidatus Cryosericia</taxon>
        <taxon>Candidatus Cryosericales</taxon>
        <taxon>Candidatus Cryosericaceae</taxon>
        <taxon>Candidatus Cryosericum</taxon>
    </lineage>
</organism>